<dbReference type="PROSITE" id="PS51375">
    <property type="entry name" value="PPR"/>
    <property type="match status" value="2"/>
</dbReference>
<dbReference type="Proteomes" id="UP000504633">
    <property type="component" value="Unplaced"/>
</dbReference>
<proteinExistence type="predicted"/>
<keyword evidence="6" id="KW-1185">Reference proteome</keyword>
<dbReference type="GO" id="GO:0048870">
    <property type="term" value="P:cell motility"/>
    <property type="evidence" value="ECO:0007669"/>
    <property type="project" value="InterPro"/>
</dbReference>
<dbReference type="InterPro" id="IPR033490">
    <property type="entry name" value="LRP130"/>
</dbReference>
<feature type="coiled-coil region" evidence="3">
    <location>
        <begin position="3"/>
        <end position="65"/>
    </location>
</feature>
<keyword evidence="1" id="KW-0677">Repeat</keyword>
<evidence type="ECO:0000259" key="5">
    <source>
        <dbReference type="Pfam" id="PF23276"/>
    </source>
</evidence>
<dbReference type="GeneID" id="111601841"/>
<evidence type="ECO:0000313" key="6">
    <source>
        <dbReference type="Proteomes" id="UP000504633"/>
    </source>
</evidence>
<dbReference type="GO" id="GO:0070129">
    <property type="term" value="P:regulation of mitochondrial translation"/>
    <property type="evidence" value="ECO:0007669"/>
    <property type="project" value="TreeGrafter"/>
</dbReference>
<accession>A0A6J1M7Q5</accession>
<dbReference type="InterPro" id="IPR025593">
    <property type="entry name" value="GAS8_dom"/>
</dbReference>
<dbReference type="InterPro" id="IPR011990">
    <property type="entry name" value="TPR-like_helical_dom_sf"/>
</dbReference>
<feature type="repeat" description="PPR" evidence="2">
    <location>
        <begin position="751"/>
        <end position="785"/>
    </location>
</feature>
<dbReference type="InterPro" id="IPR057027">
    <property type="entry name" value="TPR_mt"/>
</dbReference>
<dbReference type="GO" id="GO:0031514">
    <property type="term" value="C:motile cilium"/>
    <property type="evidence" value="ECO:0007669"/>
    <property type="project" value="InterPro"/>
</dbReference>
<evidence type="ECO:0000259" key="4">
    <source>
        <dbReference type="Pfam" id="PF13851"/>
    </source>
</evidence>
<dbReference type="OrthoDB" id="767661at2759"/>
<feature type="coiled-coil region" evidence="3">
    <location>
        <begin position="223"/>
        <end position="285"/>
    </location>
</feature>
<dbReference type="KEGG" id="dhe:111601841"/>
<dbReference type="CTD" id="31095"/>
<dbReference type="OMA" id="KNCEHLG"/>
<dbReference type="PANTHER" id="PTHR46669:SF2">
    <property type="entry name" value="EG:BACN32G11.3 PROTEIN"/>
    <property type="match status" value="1"/>
</dbReference>
<sequence length="1587" mass="182369">MTRDQLEAFSLRLKAEMDREREERNYFQLERDKIRTFWEITRQQLEEAKFELQQKDKEIEATQDLADIDTKHIMQQMKHLQFENHSKLGEVRAEAMTQLKVAQEHHLLQELELQTDKRQLRRIVRERIEMSDMQHRQLEAHFNQQLLEQRLLFESERKDNDRLHDEKMKEQRSKLELFFNSQMFEVEERKNQQIKDLQDHHDLAFNDMKNYYNDITLNNLALIGSMKEQIEQLRRQADRSDRIAAEATTETRRLKEPLEHAKTHLKELQRKLEFYDRDKLQLSRLKKSNTILEKKVKSLMWESETLLLRNDALVGERANLKARFNEVIVELQQKTGLKNVLLERKIAALMREDEKRSIILRKTMATCAPEFAEKLENVEKTVSDVVDTKNQTIIDLRYELAKAWKAHDDLLETYECKLKQYGIPTDELGFEPIRERTNQQLYICGPAGIVTENNTHHFTVLGSASFQQQQPYRRYCSNNSVFYRRACFLVLRVFVFVERFCDSSALAIAMLRTHLFQNVRLHFRLQRATAGAAISAPTARGCPHYAILMSSRTIIPALQPLANNYTTVASNSVARPAATHKKRIGKANERIPTIASLDDLWTQLEQHYQQHSVLRYEHCEHVLALVESKPSGVQQKLSAEQLHFLLGGCVPELLPVLSSRERLELFRRLWAQLLKVEQPSMSHYYTQLQMLHQNQLPLADHRALLAEIATYNGAADVTLYSALLDVAGASGNMRQATELLSEMRERNFPLSERNFHALLLGHARSGDLAGVETVLSSMRAAGITPNASTQSLCFVAYVENGELTKARDLLKRHTGSFNAPQLIQMLRTVLNEKQVDVQLLQQLVAQLPVEYVDDIDVPPALNSLCIQLLHRDQAGLMIQLVGLLPAPKFNENQNIDGYAAYLLQELFRARTPLDQMLQFATQLRQRGQNTRALEVLAELALRRQPAIALSCIEALNAAGEPLRPHYFWPLLLQQHKREGESGVLRVLGDMHRLHVECDEQTLRQYVLVNLWQTLQQPLQALQQLDAVGVRASQALVHVLSQLLQQQELKAALDLLQRYPTRFQLSTLLQPMASLAVHVRATKRFEQFAQLTQALQQRSLQRKDDFIGALMLQMCGAQTRLRQDPASLLRFLHEMQRLQLQLSPAAAESLLNLVSNADTDTRQSLGKTLQKMRNVELTLPADTLVAVGGFIKHPRDMSLDELECHLIELETKQLNTRGVLRRLLQMSVRDGRLERALELQSKCDALHVQTSPGMLAAIFDLHIKLKNLPRAQQSLQRLQSTYPGFLLDEHKLIDYAALLVEEGQLDAAKELLQRRAEQHKINGGNYVMKNVWQLLTNVAKMAAKQTASTPNSASPTLETFQFLRKLGYCQTHNTLLGPVLREWLYRGDMDGAVAEFQRMATRHNHTPLQFEMLSLLVKLSNGDETELARFPGTTKESAQQHLVTVTSTVSRVHGAANMNSALLLALAESGTETQLRRLIINPEFRLNHDLLLKNCEHLGQEGAVRTLLRLARGVRGLQRTIDEQRIYDMLLSHFTKNNNYEGAIDLYERLQEDDELKVSQEFIRNLVKLLQLNNIEIPSSIAMRAQIR</sequence>
<evidence type="ECO:0000256" key="2">
    <source>
        <dbReference type="PROSITE-ProRule" id="PRU00708"/>
    </source>
</evidence>
<dbReference type="GO" id="GO:0005739">
    <property type="term" value="C:mitochondrion"/>
    <property type="evidence" value="ECO:0007669"/>
    <property type="project" value="TreeGrafter"/>
</dbReference>
<dbReference type="Gene3D" id="1.25.40.10">
    <property type="entry name" value="Tetratricopeptide repeat domain"/>
    <property type="match status" value="1"/>
</dbReference>
<evidence type="ECO:0000256" key="1">
    <source>
        <dbReference type="ARBA" id="ARBA00022737"/>
    </source>
</evidence>
<dbReference type="Pfam" id="PF13851">
    <property type="entry name" value="GAS"/>
    <property type="match status" value="1"/>
</dbReference>
<feature type="domain" description="Growth arrest-specific protein 8" evidence="4">
    <location>
        <begin position="197"/>
        <end position="396"/>
    </location>
</feature>
<dbReference type="GO" id="GO:0003730">
    <property type="term" value="F:mRNA 3'-UTR binding"/>
    <property type="evidence" value="ECO:0007669"/>
    <property type="project" value="TreeGrafter"/>
</dbReference>
<evidence type="ECO:0000256" key="3">
    <source>
        <dbReference type="SAM" id="Coils"/>
    </source>
</evidence>
<evidence type="ECO:0000313" key="7">
    <source>
        <dbReference type="RefSeq" id="XP_023174442.2"/>
    </source>
</evidence>
<keyword evidence="3" id="KW-0175">Coiled coil</keyword>
<dbReference type="RefSeq" id="XP_023174442.2">
    <property type="nucleotide sequence ID" value="XM_023318674.2"/>
</dbReference>
<reference evidence="7" key="1">
    <citation type="submission" date="2025-08" db="UniProtKB">
        <authorList>
            <consortium name="RefSeq"/>
        </authorList>
    </citation>
    <scope>IDENTIFICATION</scope>
    <source>
        <strain evidence="7">15085-1641.00</strain>
        <tissue evidence="7">Whole body</tissue>
    </source>
</reference>
<protein>
    <submittedName>
        <fullName evidence="7">Leucine-rich PPR motif-containing protein, mitochondrial</fullName>
    </submittedName>
</protein>
<dbReference type="Pfam" id="PF01535">
    <property type="entry name" value="PPR"/>
    <property type="match status" value="1"/>
</dbReference>
<feature type="domain" description="Pentatricopeptide repeat-containing protein-mitochondrial" evidence="5">
    <location>
        <begin position="722"/>
        <end position="811"/>
    </location>
</feature>
<dbReference type="GO" id="GO:0005634">
    <property type="term" value="C:nucleus"/>
    <property type="evidence" value="ECO:0007669"/>
    <property type="project" value="TreeGrafter"/>
</dbReference>
<name>A0A6J1M7Q5_DROHY</name>
<gene>
    <name evidence="7" type="primary">LOC111601841</name>
</gene>
<feature type="repeat" description="PPR" evidence="2">
    <location>
        <begin position="716"/>
        <end position="750"/>
    </location>
</feature>
<dbReference type="Pfam" id="PF23276">
    <property type="entry name" value="TPR_24"/>
    <property type="match status" value="1"/>
</dbReference>
<dbReference type="PANTHER" id="PTHR46669">
    <property type="entry name" value="LEUCINE-RICH PPR MOTIF-CONTAINING PROTEIN, MITOCHONDRIAL"/>
    <property type="match status" value="1"/>
</dbReference>
<dbReference type="InterPro" id="IPR002885">
    <property type="entry name" value="PPR_rpt"/>
</dbReference>
<organism evidence="6 7">
    <name type="scientific">Drosophila hydei</name>
    <name type="common">Fruit fly</name>
    <dbReference type="NCBI Taxonomy" id="7224"/>
    <lineage>
        <taxon>Eukaryota</taxon>
        <taxon>Metazoa</taxon>
        <taxon>Ecdysozoa</taxon>
        <taxon>Arthropoda</taxon>
        <taxon>Hexapoda</taxon>
        <taxon>Insecta</taxon>
        <taxon>Pterygota</taxon>
        <taxon>Neoptera</taxon>
        <taxon>Endopterygota</taxon>
        <taxon>Diptera</taxon>
        <taxon>Brachycera</taxon>
        <taxon>Muscomorpha</taxon>
        <taxon>Ephydroidea</taxon>
        <taxon>Drosophilidae</taxon>
        <taxon>Drosophila</taxon>
    </lineage>
</organism>